<feature type="non-terminal residue" evidence="1">
    <location>
        <position position="253"/>
    </location>
</feature>
<accession>A0AAV2I940</accession>
<organism evidence="1 2">
    <name type="scientific">Lymnaea stagnalis</name>
    <name type="common">Great pond snail</name>
    <name type="synonym">Helix stagnalis</name>
    <dbReference type="NCBI Taxonomy" id="6523"/>
    <lineage>
        <taxon>Eukaryota</taxon>
        <taxon>Metazoa</taxon>
        <taxon>Spiralia</taxon>
        <taxon>Lophotrochozoa</taxon>
        <taxon>Mollusca</taxon>
        <taxon>Gastropoda</taxon>
        <taxon>Heterobranchia</taxon>
        <taxon>Euthyneura</taxon>
        <taxon>Panpulmonata</taxon>
        <taxon>Hygrophila</taxon>
        <taxon>Lymnaeoidea</taxon>
        <taxon>Lymnaeidae</taxon>
        <taxon>Lymnaea</taxon>
    </lineage>
</organism>
<gene>
    <name evidence="1" type="ORF">GSLYS_00016205001</name>
</gene>
<dbReference type="AlphaFoldDB" id="A0AAV2I940"/>
<reference evidence="1 2" key="1">
    <citation type="submission" date="2024-04" db="EMBL/GenBank/DDBJ databases">
        <authorList>
            <consortium name="Genoscope - CEA"/>
            <person name="William W."/>
        </authorList>
    </citation>
    <scope>NUCLEOTIDE SEQUENCE [LARGE SCALE GENOMIC DNA]</scope>
</reference>
<dbReference type="EMBL" id="CAXITT010000500">
    <property type="protein sequence ID" value="CAL1542671.1"/>
    <property type="molecule type" value="Genomic_DNA"/>
</dbReference>
<proteinExistence type="predicted"/>
<keyword evidence="2" id="KW-1185">Reference proteome</keyword>
<evidence type="ECO:0000313" key="2">
    <source>
        <dbReference type="Proteomes" id="UP001497497"/>
    </source>
</evidence>
<dbReference type="Proteomes" id="UP001497497">
    <property type="component" value="Unassembled WGS sequence"/>
</dbReference>
<protein>
    <submittedName>
        <fullName evidence="1">Uncharacterized protein</fullName>
    </submittedName>
</protein>
<name>A0AAV2I940_LYMST</name>
<evidence type="ECO:0000313" key="1">
    <source>
        <dbReference type="EMBL" id="CAL1542671.1"/>
    </source>
</evidence>
<sequence>MTVTDVNEKKKLLKNILDEEDPIELIPHLQTFSDRGISIILEQLLKIEEKYYLYKIIKQGVKLDKIVKVIEEIGENGFYYENLKLLKRCMTLSDVEEQKILLKIVLDMKKKPHKVIAKGHDLSDEGISIIIEKMWVENTIDVLYKIIKGGVKLEKILQVIEDSGENIAANPSLYTLLKRCMTLADVDEQKILLKIVFKIKEPHEVISKRHDLSDDGLSIIIEKILGENDIDVLLKIMERGVKLEKIHEVIKNS</sequence>
<comment type="caution">
    <text evidence="1">The sequence shown here is derived from an EMBL/GenBank/DDBJ whole genome shotgun (WGS) entry which is preliminary data.</text>
</comment>